<dbReference type="GO" id="GO:0016020">
    <property type="term" value="C:membrane"/>
    <property type="evidence" value="ECO:0007669"/>
    <property type="project" value="TreeGrafter"/>
</dbReference>
<dbReference type="PANTHER" id="PTHR22726:SF1">
    <property type="entry name" value="METALLOENDOPEPTIDASE OMA1, MITOCHONDRIAL"/>
    <property type="match status" value="1"/>
</dbReference>
<keyword evidence="4" id="KW-0378">Hydrolase</keyword>
<keyword evidence="2" id="KW-0645">Protease</keyword>
<dbReference type="GO" id="GO:0051603">
    <property type="term" value="P:proteolysis involved in protein catabolic process"/>
    <property type="evidence" value="ECO:0007669"/>
    <property type="project" value="TreeGrafter"/>
</dbReference>
<reference evidence="11" key="1">
    <citation type="journal article" date="2020" name="mSystems">
        <title>Genome- and Community-Level Interaction Insights into Carbon Utilization and Element Cycling Functions of Hydrothermarchaeota in Hydrothermal Sediment.</title>
        <authorList>
            <person name="Zhou Z."/>
            <person name="Liu Y."/>
            <person name="Xu W."/>
            <person name="Pan J."/>
            <person name="Luo Z.H."/>
            <person name="Li M."/>
        </authorList>
    </citation>
    <scope>NUCLEOTIDE SEQUENCE [LARGE SCALE GENOMIC DNA]</scope>
    <source>
        <strain evidence="11">SpSt-477</strain>
    </source>
</reference>
<protein>
    <submittedName>
        <fullName evidence="11">Tetratricopeptide repeat protein</fullName>
    </submittedName>
</protein>
<evidence type="ECO:0000256" key="1">
    <source>
        <dbReference type="ARBA" id="ARBA00001947"/>
    </source>
</evidence>
<feature type="region of interest" description="Disordered" evidence="8">
    <location>
        <begin position="511"/>
        <end position="534"/>
    </location>
</feature>
<dbReference type="GO" id="GO:0004222">
    <property type="term" value="F:metalloendopeptidase activity"/>
    <property type="evidence" value="ECO:0007669"/>
    <property type="project" value="InterPro"/>
</dbReference>
<organism evidence="11">
    <name type="scientific">Desulfatirhabdium butyrativorans</name>
    <dbReference type="NCBI Taxonomy" id="340467"/>
    <lineage>
        <taxon>Bacteria</taxon>
        <taxon>Pseudomonadati</taxon>
        <taxon>Thermodesulfobacteriota</taxon>
        <taxon>Desulfobacteria</taxon>
        <taxon>Desulfobacterales</taxon>
        <taxon>Desulfatirhabdiaceae</taxon>
        <taxon>Desulfatirhabdium</taxon>
    </lineage>
</organism>
<comment type="caution">
    <text evidence="11">The sequence shown here is derived from an EMBL/GenBank/DDBJ whole genome shotgun (WGS) entry which is preliminary data.</text>
</comment>
<feature type="domain" description="Peptidase M48" evidence="10">
    <location>
        <begin position="102"/>
        <end position="289"/>
    </location>
</feature>
<evidence type="ECO:0000256" key="3">
    <source>
        <dbReference type="ARBA" id="ARBA00022723"/>
    </source>
</evidence>
<keyword evidence="9" id="KW-1133">Transmembrane helix</keyword>
<evidence type="ECO:0000256" key="4">
    <source>
        <dbReference type="ARBA" id="ARBA00022801"/>
    </source>
</evidence>
<dbReference type="AlphaFoldDB" id="A0A7C4RHY9"/>
<feature type="repeat" description="TPR" evidence="7">
    <location>
        <begin position="405"/>
        <end position="438"/>
    </location>
</feature>
<proteinExistence type="predicted"/>
<keyword evidence="6" id="KW-0482">Metalloprotease</keyword>
<sequence length="534" mass="59086">MVVRFTGRRGALNMVWKQRTHLPGSRRCGSPSGPAHRPMIVAAATFGGTLRLIIVTMLIITLMLPGNVRAITIHEEEELSAEFMTMAREALTLVDDFVITDYVTRIGEKIVRVVPTQPFAYRFFVVKDHTFNAFAGPGAKIFIHTGLLAAMTSEADLAGILGHEISHVVCRHISDSIERQKKIGMATLAGIAAGLLLGAAGGSAALGNAASVGSMAAGQSLALSYSRDDEMQADQLGLDLLTKAGYSPAGLLEMLKKIRSQQWFGPKQIPTYLLTHPAVDDRIAYIGSWIETHPKLPAPVVSTDFTIAHTRLMALYESEEIARKALDEARSSDARSVWPLYGKSLLAMRTGKNEEAAILMRQALERQAFDPVMLTGMGRVYFSSGNYNEALSILDSAVSLAPDDSEAKFYLGRTQMALGKYREAAETLQSVFRRYPEHLDTLYNLGKTYGALEKEADAAYYLGVYYKLKADYRNAVFQLQRALDLGVDPLRQEQIERLLKESKKRIHLLSREAERRQRNLSSPQPLPKQPLLMR</sequence>
<dbReference type="InterPro" id="IPR051156">
    <property type="entry name" value="Mito/Outer_Membr_Metalloprot"/>
</dbReference>
<name>A0A7C4RHY9_9BACT</name>
<dbReference type="Gene3D" id="1.25.40.10">
    <property type="entry name" value="Tetratricopeptide repeat domain"/>
    <property type="match status" value="1"/>
</dbReference>
<feature type="transmembrane region" description="Helical" evidence="9">
    <location>
        <begin position="183"/>
        <end position="206"/>
    </location>
</feature>
<dbReference type="PANTHER" id="PTHR22726">
    <property type="entry name" value="METALLOENDOPEPTIDASE OMA1"/>
    <property type="match status" value="1"/>
</dbReference>
<keyword evidence="9" id="KW-0472">Membrane</keyword>
<dbReference type="GO" id="GO:0046872">
    <property type="term" value="F:metal ion binding"/>
    <property type="evidence" value="ECO:0007669"/>
    <property type="project" value="UniProtKB-KW"/>
</dbReference>
<gene>
    <name evidence="11" type="ORF">ENS29_05575</name>
</gene>
<evidence type="ECO:0000256" key="8">
    <source>
        <dbReference type="SAM" id="MobiDB-lite"/>
    </source>
</evidence>
<dbReference type="InterPro" id="IPR001915">
    <property type="entry name" value="Peptidase_M48"/>
</dbReference>
<evidence type="ECO:0000259" key="10">
    <source>
        <dbReference type="Pfam" id="PF01435"/>
    </source>
</evidence>
<keyword evidence="7" id="KW-0802">TPR repeat</keyword>
<dbReference type="SUPFAM" id="SSF48452">
    <property type="entry name" value="TPR-like"/>
    <property type="match status" value="1"/>
</dbReference>
<evidence type="ECO:0000256" key="2">
    <source>
        <dbReference type="ARBA" id="ARBA00022670"/>
    </source>
</evidence>
<evidence type="ECO:0000256" key="5">
    <source>
        <dbReference type="ARBA" id="ARBA00022833"/>
    </source>
</evidence>
<feature type="transmembrane region" description="Helical" evidence="9">
    <location>
        <begin position="39"/>
        <end position="64"/>
    </location>
</feature>
<keyword evidence="3" id="KW-0479">Metal-binding</keyword>
<dbReference type="CDD" id="cd07333">
    <property type="entry name" value="M48C_bepA_like"/>
    <property type="match status" value="1"/>
</dbReference>
<evidence type="ECO:0000313" key="11">
    <source>
        <dbReference type="EMBL" id="HGU32309.1"/>
    </source>
</evidence>
<keyword evidence="9" id="KW-0812">Transmembrane</keyword>
<dbReference type="Pfam" id="PF01435">
    <property type="entry name" value="Peptidase_M48"/>
    <property type="match status" value="1"/>
</dbReference>
<comment type="cofactor">
    <cofactor evidence="1">
        <name>Zn(2+)</name>
        <dbReference type="ChEBI" id="CHEBI:29105"/>
    </cofactor>
</comment>
<evidence type="ECO:0000256" key="6">
    <source>
        <dbReference type="ARBA" id="ARBA00023049"/>
    </source>
</evidence>
<evidence type="ECO:0000256" key="9">
    <source>
        <dbReference type="SAM" id="Phobius"/>
    </source>
</evidence>
<dbReference type="EMBL" id="DSUH01000126">
    <property type="protein sequence ID" value="HGU32309.1"/>
    <property type="molecule type" value="Genomic_DNA"/>
</dbReference>
<dbReference type="InterPro" id="IPR011990">
    <property type="entry name" value="TPR-like_helical_dom_sf"/>
</dbReference>
<dbReference type="PROSITE" id="PS50005">
    <property type="entry name" value="TPR"/>
    <property type="match status" value="2"/>
</dbReference>
<dbReference type="Pfam" id="PF14559">
    <property type="entry name" value="TPR_19"/>
    <property type="match status" value="1"/>
</dbReference>
<dbReference type="Gene3D" id="3.30.2010.10">
    <property type="entry name" value="Metalloproteases ('zincins'), catalytic domain"/>
    <property type="match status" value="1"/>
</dbReference>
<dbReference type="SMART" id="SM00028">
    <property type="entry name" value="TPR"/>
    <property type="match status" value="4"/>
</dbReference>
<feature type="repeat" description="TPR" evidence="7">
    <location>
        <begin position="371"/>
        <end position="404"/>
    </location>
</feature>
<evidence type="ECO:0000256" key="7">
    <source>
        <dbReference type="PROSITE-ProRule" id="PRU00339"/>
    </source>
</evidence>
<keyword evidence="5" id="KW-0862">Zinc</keyword>
<accession>A0A7C4RHY9</accession>
<dbReference type="InterPro" id="IPR019734">
    <property type="entry name" value="TPR_rpt"/>
</dbReference>